<evidence type="ECO:0000313" key="2">
    <source>
        <dbReference type="Proteomes" id="UP000199569"/>
    </source>
</evidence>
<organism evidence="1 2">
    <name type="scientific">Microvirga guangxiensis</name>
    <dbReference type="NCBI Taxonomy" id="549386"/>
    <lineage>
        <taxon>Bacteria</taxon>
        <taxon>Pseudomonadati</taxon>
        <taxon>Pseudomonadota</taxon>
        <taxon>Alphaproteobacteria</taxon>
        <taxon>Hyphomicrobiales</taxon>
        <taxon>Methylobacteriaceae</taxon>
        <taxon>Microvirga</taxon>
    </lineage>
</organism>
<proteinExistence type="predicted"/>
<gene>
    <name evidence="1" type="ORF">SAMN02927923_04449</name>
</gene>
<dbReference type="EMBL" id="FMVJ01000021">
    <property type="protein sequence ID" value="SCZ13465.1"/>
    <property type="molecule type" value="Genomic_DNA"/>
</dbReference>
<reference evidence="1 2" key="1">
    <citation type="submission" date="2016-10" db="EMBL/GenBank/DDBJ databases">
        <authorList>
            <person name="de Groot N.N."/>
        </authorList>
    </citation>
    <scope>NUCLEOTIDE SEQUENCE [LARGE SCALE GENOMIC DNA]</scope>
    <source>
        <strain evidence="1 2">CGMCC 1.7666</strain>
    </source>
</reference>
<sequence>MVTSQLLGISKFVWISAVTGAPVSEVTVPKKDDFRITKCIHVVRILGTENGTYPDIPLHPQLEEIGLLKLAHAACSGALFNSQKDQNAQGVQPQFVKFAKRVRAIGMD</sequence>
<keyword evidence="2" id="KW-1185">Reference proteome</keyword>
<evidence type="ECO:0000313" key="1">
    <source>
        <dbReference type="EMBL" id="SCZ13465.1"/>
    </source>
</evidence>
<name>A0A1G5LKJ6_9HYPH</name>
<protein>
    <submittedName>
        <fullName evidence="1">Uncharacterized protein</fullName>
    </submittedName>
</protein>
<dbReference type="Proteomes" id="UP000199569">
    <property type="component" value="Unassembled WGS sequence"/>
</dbReference>
<dbReference type="AlphaFoldDB" id="A0A1G5LKJ6"/>
<dbReference type="STRING" id="549386.SAMN02927923_04449"/>
<accession>A0A1G5LKJ6</accession>